<dbReference type="OrthoDB" id="9812708at2"/>
<dbReference type="InterPro" id="IPR001638">
    <property type="entry name" value="Solute-binding_3/MltF_N"/>
</dbReference>
<accession>A0A135IA78</accession>
<dbReference type="SMART" id="SM00248">
    <property type="entry name" value="ANK"/>
    <property type="match status" value="4"/>
</dbReference>
<dbReference type="InterPro" id="IPR036770">
    <property type="entry name" value="Ankyrin_rpt-contain_sf"/>
</dbReference>
<evidence type="ECO:0000259" key="5">
    <source>
        <dbReference type="SMART" id="SM00062"/>
    </source>
</evidence>
<gene>
    <name evidence="6" type="ORF">ATN88_09260</name>
</gene>
<dbReference type="SUPFAM" id="SSF53850">
    <property type="entry name" value="Periplasmic binding protein-like II"/>
    <property type="match status" value="1"/>
</dbReference>
<evidence type="ECO:0000256" key="2">
    <source>
        <dbReference type="ARBA" id="ARBA00023043"/>
    </source>
</evidence>
<evidence type="ECO:0000256" key="4">
    <source>
        <dbReference type="SAM" id="SignalP"/>
    </source>
</evidence>
<dbReference type="SUPFAM" id="SSF48403">
    <property type="entry name" value="Ankyrin repeat"/>
    <property type="match status" value="1"/>
</dbReference>
<dbReference type="AlphaFoldDB" id="A0A135IA78"/>
<comment type="caution">
    <text evidence="6">The sequence shown here is derived from an EMBL/GenBank/DDBJ whole genome shotgun (WGS) entry which is preliminary data.</text>
</comment>
<feature type="chain" id="PRO_5007465807" description="Solute-binding protein family 3/N-terminal domain-containing protein" evidence="4">
    <location>
        <begin position="21"/>
        <end position="472"/>
    </location>
</feature>
<evidence type="ECO:0000256" key="1">
    <source>
        <dbReference type="ARBA" id="ARBA00022737"/>
    </source>
</evidence>
<keyword evidence="2 3" id="KW-0040">ANK repeat</keyword>
<organism evidence="6 7">
    <name type="scientific">Enterovibrio coralii</name>
    <dbReference type="NCBI Taxonomy" id="294935"/>
    <lineage>
        <taxon>Bacteria</taxon>
        <taxon>Pseudomonadati</taxon>
        <taxon>Pseudomonadota</taxon>
        <taxon>Gammaproteobacteria</taxon>
        <taxon>Vibrionales</taxon>
        <taxon>Vibrionaceae</taxon>
        <taxon>Enterovibrio</taxon>
    </lineage>
</organism>
<feature type="domain" description="Solute-binding protein family 3/N-terminal" evidence="5">
    <location>
        <begin position="55"/>
        <end position="288"/>
    </location>
</feature>
<evidence type="ECO:0000256" key="3">
    <source>
        <dbReference type="PROSITE-ProRule" id="PRU00023"/>
    </source>
</evidence>
<feature type="repeat" description="ANK" evidence="3">
    <location>
        <begin position="387"/>
        <end position="419"/>
    </location>
</feature>
<keyword evidence="4" id="KW-0732">Signal</keyword>
<dbReference type="STRING" id="294935.ATN88_09260"/>
<keyword evidence="1" id="KW-0677">Repeat</keyword>
<dbReference type="Gene3D" id="3.40.190.10">
    <property type="entry name" value="Periplasmic binding protein-like II"/>
    <property type="match status" value="2"/>
</dbReference>
<dbReference type="Pfam" id="PF12796">
    <property type="entry name" value="Ank_2"/>
    <property type="match status" value="1"/>
</dbReference>
<evidence type="ECO:0000313" key="6">
    <source>
        <dbReference type="EMBL" id="KXF82337.1"/>
    </source>
</evidence>
<dbReference type="EMBL" id="LNTY01000025">
    <property type="protein sequence ID" value="KXF82337.1"/>
    <property type="molecule type" value="Genomic_DNA"/>
</dbReference>
<reference evidence="6 7" key="1">
    <citation type="submission" date="2015-11" db="EMBL/GenBank/DDBJ databases">
        <title>Genomic Taxonomy of the Vibrionaceae.</title>
        <authorList>
            <person name="Gomez-Gil B."/>
            <person name="Enciso-Ibarra J."/>
        </authorList>
    </citation>
    <scope>NUCLEOTIDE SEQUENCE [LARGE SCALE GENOMIC DNA]</scope>
    <source>
        <strain evidence="6 7">CAIM 912</strain>
    </source>
</reference>
<dbReference type="PROSITE" id="PS50088">
    <property type="entry name" value="ANK_REPEAT"/>
    <property type="match status" value="1"/>
</dbReference>
<proteinExistence type="predicted"/>
<dbReference type="Proteomes" id="UP000070529">
    <property type="component" value="Unassembled WGS sequence"/>
</dbReference>
<sequence length="472" mass="52476">MRFIAVLTAFVLTFSLDLLADERQEVYVSEKNYDDMTSAELTKAKRLAEKVKIRPLVACADPGNLPLSSMEIPGFDNRIATLLAEKMGTSMRFFWRPFLERGLTRETFANRECDLLLGMPYGYQSLLTTMPIYRSTYVMAYPESKPLTINGLDDPKLRNIKIGTYQHSGLREALTRKGVAENIIVHPIRQDTDINPDHQQWRQLLELVSGELDAVGIWGPFAGYAKKVENAPIDYFPVNLLEDKTPLEFSLAIGMRKNDVILKYALDKAITENAQEIADILTEYGVPLVACSQCAVQGELPSHGSYYQSFINEAESRYLAPLPKSNTQLDTARATEDQKVDLNKLKGWLAEGADLNEELSNAVLAADETRIRYLIGAGADINLRTSAGFTLAHETAKYRDSDTLAILLEQGIDKNAKDAAGWTPLIHGAYRNHVPTVALLASHKADIEAKTKNGYTALGLAIGERKFWAAKA</sequence>
<protein>
    <recommendedName>
        <fullName evidence="5">Solute-binding protein family 3/N-terminal domain-containing protein</fullName>
    </recommendedName>
</protein>
<dbReference type="Gene3D" id="1.25.40.20">
    <property type="entry name" value="Ankyrin repeat-containing domain"/>
    <property type="match status" value="2"/>
</dbReference>
<feature type="signal peptide" evidence="4">
    <location>
        <begin position="1"/>
        <end position="20"/>
    </location>
</feature>
<dbReference type="RefSeq" id="WP_067413678.1">
    <property type="nucleotide sequence ID" value="NZ_LNTY01000025.1"/>
</dbReference>
<name>A0A135IA78_9GAMM</name>
<dbReference type="SMART" id="SM00062">
    <property type="entry name" value="PBPb"/>
    <property type="match status" value="1"/>
</dbReference>
<evidence type="ECO:0000313" key="7">
    <source>
        <dbReference type="Proteomes" id="UP000070529"/>
    </source>
</evidence>
<dbReference type="PANTHER" id="PTHR24198">
    <property type="entry name" value="ANKYRIN REPEAT AND PROTEIN KINASE DOMAIN-CONTAINING PROTEIN"/>
    <property type="match status" value="1"/>
</dbReference>
<dbReference type="InterPro" id="IPR002110">
    <property type="entry name" value="Ankyrin_rpt"/>
</dbReference>
<keyword evidence="7" id="KW-1185">Reference proteome</keyword>
<dbReference type="PANTHER" id="PTHR24198:SF165">
    <property type="entry name" value="ANKYRIN REPEAT-CONTAINING PROTEIN-RELATED"/>
    <property type="match status" value="1"/>
</dbReference>